<dbReference type="Gene3D" id="3.20.20.70">
    <property type="entry name" value="Aldolase class I"/>
    <property type="match status" value="1"/>
</dbReference>
<dbReference type="GO" id="GO:0004318">
    <property type="term" value="F:enoyl-[acyl-carrier-protein] reductase (NADH) activity"/>
    <property type="evidence" value="ECO:0007669"/>
    <property type="project" value="UniProtKB-EC"/>
</dbReference>
<sequence length="324" mass="33305">MISTDLTRLLGVRHPIVSAPMAGWSGGELAGAVGAAGAFGMIGVGGATPTGWLPEQAKLARANGPFGVGLMSWVLERRPELLDAVLAEEPAAVSLSFGDPAPFVERVRKAGAIAMSQVQDAEKAERAVAAGVDVLVAQGTDAGGHTGRVGTMPLLQKVLEIGERAGRPVLAAGGIGTGRGIAGVLAMGASGAWIGTRFCATRESTGTGEAKRLILGADETATVHTRVFDLVQGIPWPEEFAGRAIRNSFSDRWHGRETLLEEQRSIVGPEFEAARGNYAEDFVYAGQAAGLVGDVPSAGDLVDRLMAEAEARLGACNALLGGAS</sequence>
<dbReference type="PANTHER" id="PTHR32332:SF31">
    <property type="entry name" value="2-NITROPROPANE DIOXYGENASE FAMILY, PUTATIVE (AFU_ORTHOLOGUE AFUA_2G09850)-RELATED"/>
    <property type="match status" value="1"/>
</dbReference>
<accession>A0A6J4QEZ2</accession>
<dbReference type="CDD" id="cd04730">
    <property type="entry name" value="NPD_like"/>
    <property type="match status" value="1"/>
</dbReference>
<keyword evidence="2" id="KW-0288">FMN</keyword>
<dbReference type="Pfam" id="PF03060">
    <property type="entry name" value="NMO"/>
    <property type="match status" value="1"/>
</dbReference>
<evidence type="ECO:0000313" key="4">
    <source>
        <dbReference type="EMBL" id="CAA9442997.1"/>
    </source>
</evidence>
<dbReference type="EC" id="1.3.1.9" evidence="4"/>
<protein>
    <submittedName>
        <fullName evidence="4">Enoyl-[acyl-carrier-protein] reductase [FMN]</fullName>
        <ecNumber evidence="4">1.3.1.9</ecNumber>
    </submittedName>
</protein>
<gene>
    <name evidence="4" type="ORF">AVDCRST_MAG02-247</name>
</gene>
<name>A0A6J4QEZ2_9ACTN</name>
<dbReference type="SUPFAM" id="SSF51412">
    <property type="entry name" value="Inosine monophosphate dehydrogenase (IMPDH)"/>
    <property type="match status" value="1"/>
</dbReference>
<keyword evidence="1" id="KW-0285">Flavoprotein</keyword>
<organism evidence="4">
    <name type="scientific">uncultured Rubrobacteraceae bacterium</name>
    <dbReference type="NCBI Taxonomy" id="349277"/>
    <lineage>
        <taxon>Bacteria</taxon>
        <taxon>Bacillati</taxon>
        <taxon>Actinomycetota</taxon>
        <taxon>Rubrobacteria</taxon>
        <taxon>Rubrobacterales</taxon>
        <taxon>Rubrobacteraceae</taxon>
        <taxon>environmental samples</taxon>
    </lineage>
</organism>
<dbReference type="InterPro" id="IPR013785">
    <property type="entry name" value="Aldolase_TIM"/>
</dbReference>
<evidence type="ECO:0000256" key="1">
    <source>
        <dbReference type="ARBA" id="ARBA00022630"/>
    </source>
</evidence>
<dbReference type="EMBL" id="CADCVH010000001">
    <property type="protein sequence ID" value="CAA9442997.1"/>
    <property type="molecule type" value="Genomic_DNA"/>
</dbReference>
<dbReference type="InterPro" id="IPR004136">
    <property type="entry name" value="NMO"/>
</dbReference>
<evidence type="ECO:0000256" key="2">
    <source>
        <dbReference type="ARBA" id="ARBA00022643"/>
    </source>
</evidence>
<evidence type="ECO:0000256" key="3">
    <source>
        <dbReference type="ARBA" id="ARBA00023002"/>
    </source>
</evidence>
<dbReference type="GO" id="GO:0018580">
    <property type="term" value="F:nitronate monooxygenase activity"/>
    <property type="evidence" value="ECO:0007669"/>
    <property type="project" value="InterPro"/>
</dbReference>
<dbReference type="AlphaFoldDB" id="A0A6J4QEZ2"/>
<keyword evidence="3 4" id="KW-0560">Oxidoreductase</keyword>
<proteinExistence type="predicted"/>
<dbReference type="PANTHER" id="PTHR32332">
    <property type="entry name" value="2-NITROPROPANE DIOXYGENASE"/>
    <property type="match status" value="1"/>
</dbReference>
<reference evidence="4" key="1">
    <citation type="submission" date="2020-02" db="EMBL/GenBank/DDBJ databases">
        <authorList>
            <person name="Meier V. D."/>
        </authorList>
    </citation>
    <scope>NUCLEOTIDE SEQUENCE</scope>
    <source>
        <strain evidence="4">AVDCRST_MAG02</strain>
    </source>
</reference>